<name>A0A9D1P0Q2_9FIRM</name>
<comment type="caution">
    <text evidence="7">The sequence shown here is derived from an EMBL/GenBank/DDBJ whole genome shotgun (WGS) entry which is preliminary data.</text>
</comment>
<dbReference type="Proteomes" id="UP000886889">
    <property type="component" value="Unassembled WGS sequence"/>
</dbReference>
<keyword evidence="4" id="KW-0175">Coiled coil</keyword>
<keyword evidence="2 3" id="KW-0802">TPR repeat</keyword>
<evidence type="ECO:0000256" key="5">
    <source>
        <dbReference type="SAM" id="MobiDB-lite"/>
    </source>
</evidence>
<feature type="compositionally biased region" description="Low complexity" evidence="5">
    <location>
        <begin position="472"/>
        <end position="504"/>
    </location>
</feature>
<feature type="region of interest" description="Disordered" evidence="5">
    <location>
        <begin position="458"/>
        <end position="533"/>
    </location>
</feature>
<dbReference type="PANTHER" id="PTHR45586:SF1">
    <property type="entry name" value="LIPOPOLYSACCHARIDE ASSEMBLY PROTEIN B"/>
    <property type="match status" value="1"/>
</dbReference>
<dbReference type="InterPro" id="IPR051012">
    <property type="entry name" value="CellSynth/LPSAsmb/PSIAsmb"/>
</dbReference>
<feature type="transmembrane region" description="Helical" evidence="6">
    <location>
        <begin position="250"/>
        <end position="272"/>
    </location>
</feature>
<protein>
    <submittedName>
        <fullName evidence="7">Tetratricopeptide repeat protein</fullName>
    </submittedName>
</protein>
<dbReference type="EMBL" id="DVOS01000060">
    <property type="protein sequence ID" value="HIV23765.1"/>
    <property type="molecule type" value="Genomic_DNA"/>
</dbReference>
<dbReference type="InterPro" id="IPR006597">
    <property type="entry name" value="Sel1-like"/>
</dbReference>
<dbReference type="InterPro" id="IPR019734">
    <property type="entry name" value="TPR_rpt"/>
</dbReference>
<proteinExistence type="predicted"/>
<evidence type="ECO:0000313" key="7">
    <source>
        <dbReference type="EMBL" id="HIV23765.1"/>
    </source>
</evidence>
<dbReference type="PROSITE" id="PS50005">
    <property type="entry name" value="TPR"/>
    <property type="match status" value="2"/>
</dbReference>
<evidence type="ECO:0000256" key="4">
    <source>
        <dbReference type="SAM" id="Coils"/>
    </source>
</evidence>
<feature type="repeat" description="TPR" evidence="3">
    <location>
        <begin position="421"/>
        <end position="454"/>
    </location>
</feature>
<accession>A0A9D1P0Q2</accession>
<evidence type="ECO:0000256" key="6">
    <source>
        <dbReference type="SAM" id="Phobius"/>
    </source>
</evidence>
<dbReference type="Gene3D" id="1.25.40.10">
    <property type="entry name" value="Tetratricopeptide repeat domain"/>
    <property type="match status" value="2"/>
</dbReference>
<feature type="compositionally biased region" description="Polar residues" evidence="5">
    <location>
        <begin position="518"/>
        <end position="527"/>
    </location>
</feature>
<keyword evidence="6" id="KW-0812">Transmembrane</keyword>
<dbReference type="InterPro" id="IPR011990">
    <property type="entry name" value="TPR-like_helical_dom_sf"/>
</dbReference>
<evidence type="ECO:0000256" key="3">
    <source>
        <dbReference type="PROSITE-ProRule" id="PRU00339"/>
    </source>
</evidence>
<evidence type="ECO:0000313" key="8">
    <source>
        <dbReference type="Proteomes" id="UP000886889"/>
    </source>
</evidence>
<keyword evidence="6" id="KW-1133">Transmembrane helix</keyword>
<keyword evidence="6" id="KW-0472">Membrane</keyword>
<dbReference type="Pfam" id="PF13174">
    <property type="entry name" value="TPR_6"/>
    <property type="match status" value="1"/>
</dbReference>
<dbReference type="PANTHER" id="PTHR45586">
    <property type="entry name" value="TPR REPEAT-CONTAINING PROTEIN PA4667"/>
    <property type="match status" value="1"/>
</dbReference>
<gene>
    <name evidence="7" type="ORF">IAC80_07465</name>
</gene>
<organism evidence="7 8">
    <name type="scientific">Candidatus Merdiplasma excrementigallinarum</name>
    <dbReference type="NCBI Taxonomy" id="2840864"/>
    <lineage>
        <taxon>Bacteria</taxon>
        <taxon>Bacillati</taxon>
        <taxon>Bacillota</taxon>
        <taxon>Clostridia</taxon>
        <taxon>Lachnospirales</taxon>
        <taxon>Lachnospiraceae</taxon>
        <taxon>Lachnospiraceae incertae sedis</taxon>
        <taxon>Candidatus Merdiplasma</taxon>
    </lineage>
</organism>
<dbReference type="SMART" id="SM00671">
    <property type="entry name" value="SEL1"/>
    <property type="match status" value="2"/>
</dbReference>
<feature type="compositionally biased region" description="Basic and acidic residues" evidence="5">
    <location>
        <begin position="218"/>
        <end position="227"/>
    </location>
</feature>
<feature type="repeat" description="TPR" evidence="3">
    <location>
        <begin position="157"/>
        <end position="190"/>
    </location>
</feature>
<keyword evidence="1" id="KW-0677">Repeat</keyword>
<dbReference type="Pfam" id="PF13432">
    <property type="entry name" value="TPR_16"/>
    <property type="match status" value="1"/>
</dbReference>
<dbReference type="SMART" id="SM00028">
    <property type="entry name" value="TPR"/>
    <property type="match status" value="5"/>
</dbReference>
<evidence type="ECO:0000256" key="2">
    <source>
        <dbReference type="ARBA" id="ARBA00022803"/>
    </source>
</evidence>
<dbReference type="AlphaFoldDB" id="A0A9D1P0Q2"/>
<feature type="coiled-coil region" evidence="4">
    <location>
        <begin position="287"/>
        <end position="328"/>
    </location>
</feature>
<feature type="region of interest" description="Disordered" evidence="5">
    <location>
        <begin position="209"/>
        <end position="228"/>
    </location>
</feature>
<reference evidence="7" key="1">
    <citation type="submission" date="2020-10" db="EMBL/GenBank/DDBJ databases">
        <authorList>
            <person name="Gilroy R."/>
        </authorList>
    </citation>
    <scope>NUCLEOTIDE SEQUENCE</scope>
    <source>
        <strain evidence="7">ChiBcec6-7307</strain>
    </source>
</reference>
<evidence type="ECO:0000256" key="1">
    <source>
        <dbReference type="ARBA" id="ARBA00022737"/>
    </source>
</evidence>
<reference evidence="7" key="2">
    <citation type="journal article" date="2021" name="PeerJ">
        <title>Extensive microbial diversity within the chicken gut microbiome revealed by metagenomics and culture.</title>
        <authorList>
            <person name="Gilroy R."/>
            <person name="Ravi A."/>
            <person name="Getino M."/>
            <person name="Pursley I."/>
            <person name="Horton D.L."/>
            <person name="Alikhan N.F."/>
            <person name="Baker D."/>
            <person name="Gharbi K."/>
            <person name="Hall N."/>
            <person name="Watson M."/>
            <person name="Adriaenssens E.M."/>
            <person name="Foster-Nyarko E."/>
            <person name="Jarju S."/>
            <person name="Secka A."/>
            <person name="Antonio M."/>
            <person name="Oren A."/>
            <person name="Chaudhuri R.R."/>
            <person name="La Ragione R."/>
            <person name="Hildebrand F."/>
            <person name="Pallen M.J."/>
        </authorList>
    </citation>
    <scope>NUCLEOTIDE SEQUENCE</scope>
    <source>
        <strain evidence="7">ChiBcec6-7307</strain>
    </source>
</reference>
<sequence length="555" mass="60290">MRCIYCNTPLAAIDYCPGCGADVTLQKRIVRISNLLYNRGLEKASVRDLSGAITCLKQSLKFNKENIDARNLLGLCYFETGEVVSALCEWVISKNLMPEGNLADHYISQLQNNKNRLDVINQTIRKYNQSIEYCRQGNEDMAVIQLKKVISQNPKLVKAYQLLALLYIRNQDYEKARRLLKKAAAVDNTDTTTLRYLTEIEEATGKATTLTARKRRRETPEPEERGGTLRYVSGNETIIQPTTFRDSSTVATFINIALGILLGGAIVWFMAVPASRQSIQASANQQVTDANTKLASEQARLQDLQDDIDSYADQADQANLERDNALARADSYDELMGVAALYVSGDQNGAADALAGLREDDFDGNAKALYEGLSGAVSSSLFAQYYTAGTTAYVAGDYATATQQLQLAVESDPEKTNASYVDALFYLGFAYYNQGDTQKANEIFTQIVTEFPGTSQASQVQGYVGNSGTGTAGETEAGTQGEASMQNQGQAQDGSAQGGTTDTGAGDGTGGITVWQEDGTSTGQTSYPAYDPADVAWTDPYTGLNYDMYGNPLGY</sequence>
<dbReference type="SUPFAM" id="SSF48452">
    <property type="entry name" value="TPR-like"/>
    <property type="match status" value="1"/>
</dbReference>
<dbReference type="Pfam" id="PF13431">
    <property type="entry name" value="TPR_17"/>
    <property type="match status" value="1"/>
</dbReference>